<dbReference type="AlphaFoldDB" id="A0A4C1WVW4"/>
<gene>
    <name evidence="2" type="ORF">EVAR_43230_1</name>
</gene>
<accession>A0A4C1WVW4</accession>
<organism evidence="2 3">
    <name type="scientific">Eumeta variegata</name>
    <name type="common">Bagworm moth</name>
    <name type="synonym">Eumeta japonica</name>
    <dbReference type="NCBI Taxonomy" id="151549"/>
    <lineage>
        <taxon>Eukaryota</taxon>
        <taxon>Metazoa</taxon>
        <taxon>Ecdysozoa</taxon>
        <taxon>Arthropoda</taxon>
        <taxon>Hexapoda</taxon>
        <taxon>Insecta</taxon>
        <taxon>Pterygota</taxon>
        <taxon>Neoptera</taxon>
        <taxon>Endopterygota</taxon>
        <taxon>Lepidoptera</taxon>
        <taxon>Glossata</taxon>
        <taxon>Ditrysia</taxon>
        <taxon>Tineoidea</taxon>
        <taxon>Psychidae</taxon>
        <taxon>Oiketicinae</taxon>
        <taxon>Eumeta</taxon>
    </lineage>
</organism>
<evidence type="ECO:0000313" key="2">
    <source>
        <dbReference type="EMBL" id="GBP54205.1"/>
    </source>
</evidence>
<reference evidence="2 3" key="1">
    <citation type="journal article" date="2019" name="Commun. Biol.">
        <title>The bagworm genome reveals a unique fibroin gene that provides high tensile strength.</title>
        <authorList>
            <person name="Kono N."/>
            <person name="Nakamura H."/>
            <person name="Ohtoshi R."/>
            <person name="Tomita M."/>
            <person name="Numata K."/>
            <person name="Arakawa K."/>
        </authorList>
    </citation>
    <scope>NUCLEOTIDE SEQUENCE [LARGE SCALE GENOMIC DNA]</scope>
</reference>
<feature type="compositionally biased region" description="Pro residues" evidence="1">
    <location>
        <begin position="131"/>
        <end position="145"/>
    </location>
</feature>
<feature type="region of interest" description="Disordered" evidence="1">
    <location>
        <begin position="124"/>
        <end position="145"/>
    </location>
</feature>
<proteinExistence type="predicted"/>
<dbReference type="Proteomes" id="UP000299102">
    <property type="component" value="Unassembled WGS sequence"/>
</dbReference>
<comment type="caution">
    <text evidence="2">The sequence shown here is derived from an EMBL/GenBank/DDBJ whole genome shotgun (WGS) entry which is preliminary data.</text>
</comment>
<evidence type="ECO:0000256" key="1">
    <source>
        <dbReference type="SAM" id="MobiDB-lite"/>
    </source>
</evidence>
<protein>
    <submittedName>
        <fullName evidence="2">Uncharacterized protein</fullName>
    </submittedName>
</protein>
<name>A0A4C1WVW4_EUMVA</name>
<dbReference type="EMBL" id="BGZK01000641">
    <property type="protein sequence ID" value="GBP54205.1"/>
    <property type="molecule type" value="Genomic_DNA"/>
</dbReference>
<sequence length="145" mass="15861">MVTLRTPPPPRRSSRKLQSWVSMRRGCAGGGCARAGGGWRGAGGSIKMQMAVSTRDFTVVSITRRSLLLRDFIPAPGIFPFIVFERDLLRERDTYQRPRTPAPPHPTGPRTYSCLHLLAGVSRAGARRATKPPPPPAPPRALRPA</sequence>
<keyword evidence="3" id="KW-1185">Reference proteome</keyword>
<evidence type="ECO:0000313" key="3">
    <source>
        <dbReference type="Proteomes" id="UP000299102"/>
    </source>
</evidence>